<name>A0ABP8VS31_9MICO</name>
<evidence type="ECO:0000256" key="1">
    <source>
        <dbReference type="ARBA" id="ARBA00022679"/>
    </source>
</evidence>
<dbReference type="EMBL" id="BAABLM010000002">
    <property type="protein sequence ID" value="GAA4670317.1"/>
    <property type="molecule type" value="Genomic_DNA"/>
</dbReference>
<dbReference type="Proteomes" id="UP001501295">
    <property type="component" value="Unassembled WGS sequence"/>
</dbReference>
<dbReference type="InterPro" id="IPR002123">
    <property type="entry name" value="Plipid/glycerol_acylTrfase"/>
</dbReference>
<proteinExistence type="predicted"/>
<keyword evidence="2 4" id="KW-0012">Acyltransferase</keyword>
<reference evidence="5" key="1">
    <citation type="journal article" date="2019" name="Int. J. Syst. Evol. Microbiol.">
        <title>The Global Catalogue of Microorganisms (GCM) 10K type strain sequencing project: providing services to taxonomists for standard genome sequencing and annotation.</title>
        <authorList>
            <consortium name="The Broad Institute Genomics Platform"/>
            <consortium name="The Broad Institute Genome Sequencing Center for Infectious Disease"/>
            <person name="Wu L."/>
            <person name="Ma J."/>
        </authorList>
    </citation>
    <scope>NUCLEOTIDE SEQUENCE [LARGE SCALE GENOMIC DNA]</scope>
    <source>
        <strain evidence="5">JCM 18956</strain>
    </source>
</reference>
<accession>A0ABP8VS31</accession>
<organism evidence="4 5">
    <name type="scientific">Frondihabitans cladoniiphilus</name>
    <dbReference type="NCBI Taxonomy" id="715785"/>
    <lineage>
        <taxon>Bacteria</taxon>
        <taxon>Bacillati</taxon>
        <taxon>Actinomycetota</taxon>
        <taxon>Actinomycetes</taxon>
        <taxon>Micrococcales</taxon>
        <taxon>Microbacteriaceae</taxon>
        <taxon>Frondihabitans</taxon>
    </lineage>
</organism>
<evidence type="ECO:0000313" key="4">
    <source>
        <dbReference type="EMBL" id="GAA4670317.1"/>
    </source>
</evidence>
<dbReference type="SUPFAM" id="SSF69593">
    <property type="entry name" value="Glycerol-3-phosphate (1)-acyltransferase"/>
    <property type="match status" value="1"/>
</dbReference>
<dbReference type="GO" id="GO:0016746">
    <property type="term" value="F:acyltransferase activity"/>
    <property type="evidence" value="ECO:0007669"/>
    <property type="project" value="UniProtKB-KW"/>
</dbReference>
<feature type="domain" description="Phospholipid/glycerol acyltransferase" evidence="3">
    <location>
        <begin position="34"/>
        <end position="153"/>
    </location>
</feature>
<dbReference type="PANTHER" id="PTHR10434">
    <property type="entry name" value="1-ACYL-SN-GLYCEROL-3-PHOSPHATE ACYLTRANSFERASE"/>
    <property type="match status" value="1"/>
</dbReference>
<dbReference type="Pfam" id="PF01553">
    <property type="entry name" value="Acyltransferase"/>
    <property type="match status" value="1"/>
</dbReference>
<comment type="caution">
    <text evidence="4">The sequence shown here is derived from an EMBL/GenBank/DDBJ whole genome shotgun (WGS) entry which is preliminary data.</text>
</comment>
<evidence type="ECO:0000313" key="5">
    <source>
        <dbReference type="Proteomes" id="UP001501295"/>
    </source>
</evidence>
<dbReference type="CDD" id="cd07989">
    <property type="entry name" value="LPLAT_AGPAT-like"/>
    <property type="match status" value="1"/>
</dbReference>
<evidence type="ECO:0000256" key="2">
    <source>
        <dbReference type="ARBA" id="ARBA00023315"/>
    </source>
</evidence>
<dbReference type="SMART" id="SM00563">
    <property type="entry name" value="PlsC"/>
    <property type="match status" value="1"/>
</dbReference>
<gene>
    <name evidence="4" type="ORF">GCM10025780_12130</name>
</gene>
<dbReference type="PANTHER" id="PTHR10434:SF11">
    <property type="entry name" value="1-ACYL-SN-GLYCEROL-3-PHOSPHATE ACYLTRANSFERASE"/>
    <property type="match status" value="1"/>
</dbReference>
<evidence type="ECO:0000259" key="3">
    <source>
        <dbReference type="SMART" id="SM00563"/>
    </source>
</evidence>
<keyword evidence="5" id="KW-1185">Reference proteome</keyword>
<keyword evidence="1" id="KW-0808">Transferase</keyword>
<sequence length="227" mass="24702">MYWFLKNFVVYPALRVAFRFRVTGARNIPRRGPVILVSNHRSLIDSFFIPLIVRRQVTFLAAKNYFDGRGPGGAFVRGFLLGVGMLPIDRSGGNASRASLDTGIQALTEGKALGIYPEGTRSPDGALHRGRTGVARLVFASGVTVVPIAIRGTENILPKGAKFPRFAKVSLTVGRPLHFDELPDSEIDAPALRAVTDRIMQEIAALGPFEYADSYASTVKNGSARDR</sequence>
<dbReference type="RefSeq" id="WP_345374375.1">
    <property type="nucleotide sequence ID" value="NZ_BAABLM010000002.1"/>
</dbReference>
<protein>
    <submittedName>
        <fullName evidence="4">Lysophospholipid acyltransferase family protein</fullName>
    </submittedName>
</protein>